<comment type="caution">
    <text evidence="2">The sequence shown here is derived from an EMBL/GenBank/DDBJ whole genome shotgun (WGS) entry which is preliminary data.</text>
</comment>
<dbReference type="Pfam" id="PF01408">
    <property type="entry name" value="GFO_IDH_MocA"/>
    <property type="match status" value="1"/>
</dbReference>
<evidence type="ECO:0000313" key="2">
    <source>
        <dbReference type="EMBL" id="GAA3982652.1"/>
    </source>
</evidence>
<sequence length="327" mass="37390">MDRNMRKSLIIGAGQLGSRHLQGLVKSTEMMEIYVLDPSAESLRISEEREKETAHTHKIVYSQVWEILPKSFDLVIIATSANIREAIISKLLNNHKVTFLVLEKILFQELEAYRRVSDLLIENNVITYVNHPRRMFESYKFLKTNIKENKRNIYTVVGGNWGLGCNALHFLDLFVYLSGNKIQDINISLIDDEIIESSRKGFIEFTGTLTGHLMNGSFFSVTSFKGDSSAITLSVFNDEQRFIIQEGGTPQIYMLGKTKLFSQENFNFKVQYQSELTTNIALQLLENNSCTLPTFEEARHSHELFLKAMLEKYNKISGLKATTLPIT</sequence>
<dbReference type="Proteomes" id="UP001501081">
    <property type="component" value="Unassembled WGS sequence"/>
</dbReference>
<accession>A0ABP7QHK5</accession>
<dbReference type="InterPro" id="IPR000683">
    <property type="entry name" value="Gfo/Idh/MocA-like_OxRdtase_N"/>
</dbReference>
<name>A0ABP7QHK5_9SPHI</name>
<dbReference type="InterPro" id="IPR036291">
    <property type="entry name" value="NAD(P)-bd_dom_sf"/>
</dbReference>
<evidence type="ECO:0000259" key="1">
    <source>
        <dbReference type="Pfam" id="PF01408"/>
    </source>
</evidence>
<dbReference type="PANTHER" id="PTHR43377:SF1">
    <property type="entry name" value="BILIVERDIN REDUCTASE A"/>
    <property type="match status" value="1"/>
</dbReference>
<dbReference type="Gene3D" id="3.40.50.720">
    <property type="entry name" value="NAD(P)-binding Rossmann-like Domain"/>
    <property type="match status" value="1"/>
</dbReference>
<dbReference type="PANTHER" id="PTHR43377">
    <property type="entry name" value="BILIVERDIN REDUCTASE A"/>
    <property type="match status" value="1"/>
</dbReference>
<keyword evidence="3" id="KW-1185">Reference proteome</keyword>
<reference evidence="3" key="1">
    <citation type="journal article" date="2019" name="Int. J. Syst. Evol. Microbiol.">
        <title>The Global Catalogue of Microorganisms (GCM) 10K type strain sequencing project: providing services to taxonomists for standard genome sequencing and annotation.</title>
        <authorList>
            <consortium name="The Broad Institute Genomics Platform"/>
            <consortium name="The Broad Institute Genome Sequencing Center for Infectious Disease"/>
            <person name="Wu L."/>
            <person name="Ma J."/>
        </authorList>
    </citation>
    <scope>NUCLEOTIDE SEQUENCE [LARGE SCALE GENOMIC DNA]</scope>
    <source>
        <strain evidence="3">JCM 17338</strain>
    </source>
</reference>
<organism evidence="2 3">
    <name type="scientific">Pedobacter ginsengiterrae</name>
    <dbReference type="NCBI Taxonomy" id="871696"/>
    <lineage>
        <taxon>Bacteria</taxon>
        <taxon>Pseudomonadati</taxon>
        <taxon>Bacteroidota</taxon>
        <taxon>Sphingobacteriia</taxon>
        <taxon>Sphingobacteriales</taxon>
        <taxon>Sphingobacteriaceae</taxon>
        <taxon>Pedobacter</taxon>
    </lineage>
</organism>
<dbReference type="EMBL" id="BAABAK010000020">
    <property type="protein sequence ID" value="GAA3982652.1"/>
    <property type="molecule type" value="Genomic_DNA"/>
</dbReference>
<feature type="domain" description="Gfo/Idh/MocA-like oxidoreductase N-terminal" evidence="1">
    <location>
        <begin position="8"/>
        <end position="131"/>
    </location>
</feature>
<proteinExistence type="predicted"/>
<dbReference type="InterPro" id="IPR051450">
    <property type="entry name" value="Gfo/Idh/MocA_Oxidoreductases"/>
</dbReference>
<gene>
    <name evidence="2" type="ORF">GCM10022246_38320</name>
</gene>
<dbReference type="SUPFAM" id="SSF51735">
    <property type="entry name" value="NAD(P)-binding Rossmann-fold domains"/>
    <property type="match status" value="1"/>
</dbReference>
<protein>
    <recommendedName>
        <fullName evidence="1">Gfo/Idh/MocA-like oxidoreductase N-terminal domain-containing protein</fullName>
    </recommendedName>
</protein>
<evidence type="ECO:0000313" key="3">
    <source>
        <dbReference type="Proteomes" id="UP001501081"/>
    </source>
</evidence>